<evidence type="ECO:0000313" key="4">
    <source>
        <dbReference type="Proteomes" id="UP000179840"/>
    </source>
</evidence>
<dbReference type="PANTHER" id="PTHR41287">
    <property type="match status" value="1"/>
</dbReference>
<dbReference type="Proteomes" id="UP000179840">
    <property type="component" value="Unassembled WGS sequence"/>
</dbReference>
<dbReference type="Pfam" id="PF20441">
    <property type="entry name" value="TerL_nuclease"/>
    <property type="match status" value="1"/>
</dbReference>
<dbReference type="InterPro" id="IPR027417">
    <property type="entry name" value="P-loop_NTPase"/>
</dbReference>
<dbReference type="PANTHER" id="PTHR41287:SF1">
    <property type="entry name" value="PROTEIN YMFN"/>
    <property type="match status" value="1"/>
</dbReference>
<dbReference type="Pfam" id="PF03354">
    <property type="entry name" value="TerL_ATPase"/>
    <property type="match status" value="1"/>
</dbReference>
<comment type="caution">
    <text evidence="3">The sequence shown here is derived from an EMBL/GenBank/DDBJ whole genome shotgun (WGS) entry which is preliminary data.</text>
</comment>
<dbReference type="GO" id="GO:0004519">
    <property type="term" value="F:endonuclease activity"/>
    <property type="evidence" value="ECO:0007669"/>
    <property type="project" value="InterPro"/>
</dbReference>
<sequence>MTPEWSTACPDWADRLKSGRSIIPPPIFPDEAEAGLAVLRKLRIVDAPGSPMIGDACAQWVFDLAASIFGAYDSREGSETEGRRLITEWFVLVPKKNSKSTVAAAIMLTAMIRNWRESAEFTILAPTLEVANNSFAPARDMVRKDEALEDLMQVQTHVKTITSRQNNGTLKVSAADSNTVSGKKSVGTLIEELWLFGKQANAENMLREATGGLASRPEGFVIYITTQSDDPPAGVFLQKLQYARDVRDGVIIDKQFVPIIYEYPDDIIKSKQDRNPVNFGMVNPNINYSVDRDFLEREMRKAEVEGEHSVRGFLAKHLNVEIGLMLRSNRWAGANHWEAQALPALSLEELIERCEVIDLGIDGGGLDDLLGFAAVGRCKTTRQWFAWTHAWAHPSVLELRKSEAARLNDFKDDGDLTLVEKIGDDVTELVAFAAQVWMSGKLDKIGVDPAGLGTILDMLEMEGIPAELVIGIPQGWKMNGAIKTTERKLAAGELWHGGQRLMNWCVGNAKVVAVGNAVTITKQTSGSAKIDPLAALFNAVTLLALNPAATGSSFWDK</sequence>
<dbReference type="Gene3D" id="3.40.50.300">
    <property type="entry name" value="P-loop containing nucleotide triphosphate hydrolases"/>
    <property type="match status" value="1"/>
</dbReference>
<dbReference type="EMBL" id="LFKP01000005">
    <property type="protein sequence ID" value="OHV97775.1"/>
    <property type="molecule type" value="Genomic_DNA"/>
</dbReference>
<evidence type="ECO:0000313" key="3">
    <source>
        <dbReference type="EMBL" id="OHV97775.1"/>
    </source>
</evidence>
<name>A0A1S1UBG8_9BURK</name>
<gene>
    <name evidence="3" type="ORF">AKG95_06995</name>
</gene>
<reference evidence="3 4" key="1">
    <citation type="submission" date="2015-06" db="EMBL/GenBank/DDBJ databases">
        <title>Draft genome sequencing of a biphenyl-degrading bacterium, Janthinobacterium lividum MEG1.</title>
        <authorList>
            <person name="Shimodaira J."/>
            <person name="Hatta T."/>
        </authorList>
    </citation>
    <scope>NUCLEOTIDE SEQUENCE [LARGE SCALE GENOMIC DNA]</scope>
    <source>
        <strain evidence="3 4">MEG1</strain>
    </source>
</reference>
<proteinExistence type="predicted"/>
<dbReference type="AlphaFoldDB" id="A0A1S1UBG8"/>
<feature type="domain" description="Terminase large subunit-like ATPase" evidence="1">
    <location>
        <begin position="82"/>
        <end position="230"/>
    </location>
</feature>
<evidence type="ECO:0000259" key="2">
    <source>
        <dbReference type="Pfam" id="PF20441"/>
    </source>
</evidence>
<feature type="domain" description="Terminase large subunit-like endonuclease" evidence="2">
    <location>
        <begin position="272"/>
        <end position="542"/>
    </location>
</feature>
<dbReference type="InterPro" id="IPR005021">
    <property type="entry name" value="Terminase_largesu-like"/>
</dbReference>
<dbReference type="InterPro" id="IPR046462">
    <property type="entry name" value="TerL_nuclease"/>
</dbReference>
<protein>
    <submittedName>
        <fullName evidence="3">Terminase</fullName>
    </submittedName>
</protein>
<organism evidence="3 4">
    <name type="scientific">Janthinobacterium lividum</name>
    <dbReference type="NCBI Taxonomy" id="29581"/>
    <lineage>
        <taxon>Bacteria</taxon>
        <taxon>Pseudomonadati</taxon>
        <taxon>Pseudomonadota</taxon>
        <taxon>Betaproteobacteria</taxon>
        <taxon>Burkholderiales</taxon>
        <taxon>Oxalobacteraceae</taxon>
        <taxon>Janthinobacterium</taxon>
    </lineage>
</organism>
<dbReference type="InterPro" id="IPR046461">
    <property type="entry name" value="TerL_ATPase"/>
</dbReference>
<evidence type="ECO:0000259" key="1">
    <source>
        <dbReference type="Pfam" id="PF03354"/>
    </source>
</evidence>
<accession>A0A1S1UBG8</accession>